<comment type="caution">
    <text evidence="1">The sequence shown here is derived from an EMBL/GenBank/DDBJ whole genome shotgun (WGS) entry which is preliminary data.</text>
</comment>
<gene>
    <name evidence="1" type="ORF">GCM10007418_02570</name>
</gene>
<protein>
    <recommendedName>
        <fullName evidence="3">Lipoprotein</fullName>
    </recommendedName>
</protein>
<dbReference type="Proteomes" id="UP000638188">
    <property type="component" value="Unassembled WGS sequence"/>
</dbReference>
<proteinExistence type="predicted"/>
<accession>A0ABQ1NZV7</accession>
<reference evidence="2" key="1">
    <citation type="journal article" date="2019" name="Int. J. Syst. Evol. Microbiol.">
        <title>The Global Catalogue of Microorganisms (GCM) 10K type strain sequencing project: providing services to taxonomists for standard genome sequencing and annotation.</title>
        <authorList>
            <consortium name="The Broad Institute Genomics Platform"/>
            <consortium name="The Broad Institute Genome Sequencing Center for Infectious Disease"/>
            <person name="Wu L."/>
            <person name="Ma J."/>
        </authorList>
    </citation>
    <scope>NUCLEOTIDE SEQUENCE [LARGE SCALE GENOMIC DNA]</scope>
    <source>
        <strain evidence="2">CGMCC 1.12482</strain>
    </source>
</reference>
<organism evidence="1 2">
    <name type="scientific">Halopseudomonas salina</name>
    <dbReference type="NCBI Taxonomy" id="1323744"/>
    <lineage>
        <taxon>Bacteria</taxon>
        <taxon>Pseudomonadati</taxon>
        <taxon>Pseudomonadota</taxon>
        <taxon>Gammaproteobacteria</taxon>
        <taxon>Pseudomonadales</taxon>
        <taxon>Pseudomonadaceae</taxon>
        <taxon>Halopseudomonas</taxon>
    </lineage>
</organism>
<keyword evidence="2" id="KW-1185">Reference proteome</keyword>
<dbReference type="RefSeq" id="WP_223825442.1">
    <property type="nucleotide sequence ID" value="NZ_BMFF01000001.1"/>
</dbReference>
<evidence type="ECO:0000313" key="2">
    <source>
        <dbReference type="Proteomes" id="UP000638188"/>
    </source>
</evidence>
<evidence type="ECO:0000313" key="1">
    <source>
        <dbReference type="EMBL" id="GGC86284.1"/>
    </source>
</evidence>
<sequence>MHIISPRLWTLPLSRERLKPGFKAIATLASVLLTGCAAQAPQTEYARDRVDRDLVSHTVQIDIGDSAVMALPQRKVRVTEQLFYQVDYFDRHGNLLDTREEYQSLPWAEKPIVVIAGNFQTTLYTDKDGHLQLNLLNDGFLDLDYQNLRVIQLSAQADQAVRGEVNLLVGRDLRSKLHEAVALIYDNLEEDDVDQWAYRVKRLAELGLDVESNQLENMLILLTTGDPMLQGEFIQALEINSRP</sequence>
<dbReference type="EMBL" id="BMFF01000001">
    <property type="protein sequence ID" value="GGC86284.1"/>
    <property type="molecule type" value="Genomic_DNA"/>
</dbReference>
<name>A0ABQ1NZV7_9GAMM</name>
<evidence type="ECO:0008006" key="3">
    <source>
        <dbReference type="Google" id="ProtNLM"/>
    </source>
</evidence>